<dbReference type="PANTHER" id="PTHR32309">
    <property type="entry name" value="TYROSINE-PROTEIN KINASE"/>
    <property type="match status" value="1"/>
</dbReference>
<keyword evidence="8 17" id="KW-0812">Transmembrane</keyword>
<evidence type="ECO:0000256" key="15">
    <source>
        <dbReference type="ARBA" id="ARBA00051245"/>
    </source>
</evidence>
<dbReference type="CDD" id="cd05387">
    <property type="entry name" value="BY-kinase"/>
    <property type="match status" value="1"/>
</dbReference>
<evidence type="ECO:0000259" key="19">
    <source>
        <dbReference type="Pfam" id="PF13614"/>
    </source>
</evidence>
<gene>
    <name evidence="21" type="ORF">NGM99_05080</name>
</gene>
<comment type="similarity">
    <text evidence="2">Belongs to the CpsD/CapB family.</text>
</comment>
<dbReference type="InterPro" id="IPR005700">
    <property type="entry name" value="EPS_ExoP-like"/>
</dbReference>
<keyword evidence="5" id="KW-1003">Cell membrane</keyword>
<protein>
    <recommendedName>
        <fullName evidence="4">non-specific protein-tyrosine kinase</fullName>
        <ecNumber evidence="4">2.7.10.2</ecNumber>
    </recommendedName>
</protein>
<dbReference type="RefSeq" id="WP_252816630.1">
    <property type="nucleotide sequence ID" value="NZ_JAMXQS010000002.1"/>
</dbReference>
<evidence type="ECO:0000256" key="1">
    <source>
        <dbReference type="ARBA" id="ARBA00004429"/>
    </source>
</evidence>
<comment type="caution">
    <text evidence="21">The sequence shown here is derived from an EMBL/GenBank/DDBJ whole genome shotgun (WGS) entry which is preliminary data.</text>
</comment>
<name>A0ABT1C5C7_9HYPH</name>
<dbReference type="SUPFAM" id="SSF52540">
    <property type="entry name" value="P-loop containing nucleoside triphosphate hydrolases"/>
    <property type="match status" value="1"/>
</dbReference>
<evidence type="ECO:0000256" key="8">
    <source>
        <dbReference type="ARBA" id="ARBA00022692"/>
    </source>
</evidence>
<keyword evidence="11" id="KW-0067">ATP-binding</keyword>
<dbReference type="InterPro" id="IPR027417">
    <property type="entry name" value="P-loop_NTPase"/>
</dbReference>
<evidence type="ECO:0000256" key="7">
    <source>
        <dbReference type="ARBA" id="ARBA00022679"/>
    </source>
</evidence>
<dbReference type="InterPro" id="IPR032807">
    <property type="entry name" value="GNVR"/>
</dbReference>
<evidence type="ECO:0000313" key="22">
    <source>
        <dbReference type="Proteomes" id="UP001205906"/>
    </source>
</evidence>
<evidence type="ECO:0000259" key="18">
    <source>
        <dbReference type="Pfam" id="PF02706"/>
    </source>
</evidence>
<feature type="domain" description="AAA" evidence="19">
    <location>
        <begin position="585"/>
        <end position="710"/>
    </location>
</feature>
<feature type="domain" description="Tyrosine-protein kinase G-rich" evidence="20">
    <location>
        <begin position="425"/>
        <end position="497"/>
    </location>
</feature>
<evidence type="ECO:0000256" key="6">
    <source>
        <dbReference type="ARBA" id="ARBA00022519"/>
    </source>
</evidence>
<feature type="coiled-coil region" evidence="16">
    <location>
        <begin position="378"/>
        <end position="436"/>
    </location>
</feature>
<keyword evidence="9" id="KW-0547">Nucleotide-binding</keyword>
<keyword evidence="16" id="KW-0175">Coiled coil</keyword>
<sequence length="797" mass="86412">MNNTTRMPIASWANTQPHVPEKSASAGDFIDFERLFAMARRQIWVVAAAVALCVLLGIVYLRTTPSTYTANASVLIDEGLNKLVDGTTATTFTVETDTAILSQIEIVKSARLAAVVADAENLTENPAFMEPEPSLLGNIIASARGVLGFFSSRPDGLEGLSESERAAAIKAANRETAIGILQKNLDVGRIGRSNVIALAYTAQSPQLAAQITRAYTKAYLADQLDANYDATSQATVWLEGRIAELRKNSQNASMAVEKFRAENGLTAARGELISEQQLSDLNSQLIIAQADTARAKARSDQMDAILAKGQSAAVKEGVVLAEQQAQTTPGAEMQNTTLRQRYVAVSRRLQEVVNAYGEDHPQAALLRDELKNLEPQIYAELQRQAQTFKNEFSVAQARQNSLRESVANAAGQSSQASEAQVKLRELEQQATTLNTLYQTFLSRYEEAAQQQSFPIAKVRAISEAVTPRRPSGPRTIIALGLSVVLGLMLGGALAMLNEFNERFFRTSDDVRDRLGLKFLGYLPLVGANSRAKKGRFGLFKGRRSSHGTGEKNLRIGINAPSSLFAETLRNTKFASDVMLGIGQCRVIGVVSLLPGEGKSTVAANYAGLLASRGARTLLIDGDLRKPALTHRLGLGGAQAGIVEAVMNEQPWQSVAATDNETHLSVIPAVMRGQLTHTSELLSGPAFRRFLDNAKPNLDYIIVDLPPLGPVVDGKAFAPLADGFILVTEWGATPRAMVRSFFQQEPQIAEKLLGVILNKVDLKKLPRYGALGSSEHLFEKYSSYYLDSEEQEAPRRAA</sequence>
<evidence type="ECO:0000256" key="4">
    <source>
        <dbReference type="ARBA" id="ARBA00011903"/>
    </source>
</evidence>
<comment type="similarity">
    <text evidence="3">Belongs to the etk/wzc family.</text>
</comment>
<comment type="subcellular location">
    <subcellularLocation>
        <location evidence="1">Cell inner membrane</location>
        <topology evidence="1">Multi-pass membrane protein</topology>
    </subcellularLocation>
</comment>
<evidence type="ECO:0000256" key="13">
    <source>
        <dbReference type="ARBA" id="ARBA00023136"/>
    </source>
</evidence>
<keyword evidence="12 17" id="KW-1133">Transmembrane helix</keyword>
<evidence type="ECO:0000259" key="20">
    <source>
        <dbReference type="Pfam" id="PF13807"/>
    </source>
</evidence>
<organism evidence="21 22">
    <name type="scientific">Mesorhizobium liriopis</name>
    <dbReference type="NCBI Taxonomy" id="2953882"/>
    <lineage>
        <taxon>Bacteria</taxon>
        <taxon>Pseudomonadati</taxon>
        <taxon>Pseudomonadota</taxon>
        <taxon>Alphaproteobacteria</taxon>
        <taxon>Hyphomicrobiales</taxon>
        <taxon>Phyllobacteriaceae</taxon>
        <taxon>Mesorhizobium</taxon>
    </lineage>
</organism>
<evidence type="ECO:0000256" key="16">
    <source>
        <dbReference type="SAM" id="Coils"/>
    </source>
</evidence>
<dbReference type="Proteomes" id="UP001205906">
    <property type="component" value="Unassembled WGS sequence"/>
</dbReference>
<dbReference type="InterPro" id="IPR003856">
    <property type="entry name" value="LPS_length_determ_N"/>
</dbReference>
<evidence type="ECO:0000256" key="10">
    <source>
        <dbReference type="ARBA" id="ARBA00022777"/>
    </source>
</evidence>
<proteinExistence type="inferred from homology"/>
<keyword evidence="7" id="KW-0808">Transferase</keyword>
<evidence type="ECO:0000256" key="17">
    <source>
        <dbReference type="SAM" id="Phobius"/>
    </source>
</evidence>
<comment type="catalytic activity">
    <reaction evidence="15">
        <text>L-tyrosyl-[protein] + ATP = O-phospho-L-tyrosyl-[protein] + ADP + H(+)</text>
        <dbReference type="Rhea" id="RHEA:10596"/>
        <dbReference type="Rhea" id="RHEA-COMP:10136"/>
        <dbReference type="Rhea" id="RHEA-COMP:20101"/>
        <dbReference type="ChEBI" id="CHEBI:15378"/>
        <dbReference type="ChEBI" id="CHEBI:30616"/>
        <dbReference type="ChEBI" id="CHEBI:46858"/>
        <dbReference type="ChEBI" id="CHEBI:61978"/>
        <dbReference type="ChEBI" id="CHEBI:456216"/>
        <dbReference type="EC" id="2.7.10.2"/>
    </reaction>
</comment>
<dbReference type="NCBIfam" id="TIGR01005">
    <property type="entry name" value="eps_transp_fam"/>
    <property type="match status" value="1"/>
</dbReference>
<dbReference type="InterPro" id="IPR005702">
    <property type="entry name" value="Wzc-like_C"/>
</dbReference>
<dbReference type="InterPro" id="IPR050445">
    <property type="entry name" value="Bact_polysacc_biosynth/exp"/>
</dbReference>
<dbReference type="PANTHER" id="PTHR32309:SF13">
    <property type="entry name" value="FERRIC ENTEROBACTIN TRANSPORT PROTEIN FEPE"/>
    <property type="match status" value="1"/>
</dbReference>
<keyword evidence="10" id="KW-0418">Kinase</keyword>
<evidence type="ECO:0000256" key="2">
    <source>
        <dbReference type="ARBA" id="ARBA00007316"/>
    </source>
</evidence>
<evidence type="ECO:0000256" key="14">
    <source>
        <dbReference type="ARBA" id="ARBA00023137"/>
    </source>
</evidence>
<evidence type="ECO:0000256" key="9">
    <source>
        <dbReference type="ARBA" id="ARBA00022741"/>
    </source>
</evidence>
<keyword evidence="22" id="KW-1185">Reference proteome</keyword>
<feature type="transmembrane region" description="Helical" evidence="17">
    <location>
        <begin position="43"/>
        <end position="61"/>
    </location>
</feature>
<evidence type="ECO:0000256" key="3">
    <source>
        <dbReference type="ARBA" id="ARBA00008883"/>
    </source>
</evidence>
<evidence type="ECO:0000256" key="11">
    <source>
        <dbReference type="ARBA" id="ARBA00022840"/>
    </source>
</evidence>
<dbReference type="EMBL" id="JAMXQS010000002">
    <property type="protein sequence ID" value="MCO6049161.1"/>
    <property type="molecule type" value="Genomic_DNA"/>
</dbReference>
<dbReference type="EC" id="2.7.10.2" evidence="4"/>
<keyword evidence="6" id="KW-0997">Cell inner membrane</keyword>
<dbReference type="Pfam" id="PF13614">
    <property type="entry name" value="AAA_31"/>
    <property type="match status" value="1"/>
</dbReference>
<reference evidence="21 22" key="1">
    <citation type="submission" date="2022-06" db="EMBL/GenBank/DDBJ databases">
        <title>Mesorhizobium sp. strain RP14 Genome sequencing and assembly.</title>
        <authorList>
            <person name="Kim I."/>
        </authorList>
    </citation>
    <scope>NUCLEOTIDE SEQUENCE [LARGE SCALE GENOMIC DNA]</scope>
    <source>
        <strain evidence="22">RP14(2022)</strain>
    </source>
</reference>
<feature type="domain" description="Polysaccharide chain length determinant N-terminal" evidence="18">
    <location>
        <begin position="29"/>
        <end position="117"/>
    </location>
</feature>
<dbReference type="Pfam" id="PF13807">
    <property type="entry name" value="GNVR"/>
    <property type="match status" value="1"/>
</dbReference>
<keyword evidence="14" id="KW-0829">Tyrosine-protein kinase</keyword>
<evidence type="ECO:0000256" key="5">
    <source>
        <dbReference type="ARBA" id="ARBA00022475"/>
    </source>
</evidence>
<keyword evidence="13 17" id="KW-0472">Membrane</keyword>
<feature type="transmembrane region" description="Helical" evidence="17">
    <location>
        <begin position="476"/>
        <end position="496"/>
    </location>
</feature>
<dbReference type="Gene3D" id="3.40.50.300">
    <property type="entry name" value="P-loop containing nucleotide triphosphate hydrolases"/>
    <property type="match status" value="1"/>
</dbReference>
<accession>A0ABT1C5C7</accession>
<dbReference type="Pfam" id="PF02706">
    <property type="entry name" value="Wzz"/>
    <property type="match status" value="1"/>
</dbReference>
<dbReference type="InterPro" id="IPR025669">
    <property type="entry name" value="AAA_dom"/>
</dbReference>
<evidence type="ECO:0000256" key="12">
    <source>
        <dbReference type="ARBA" id="ARBA00022989"/>
    </source>
</evidence>
<evidence type="ECO:0000313" key="21">
    <source>
        <dbReference type="EMBL" id="MCO6049161.1"/>
    </source>
</evidence>